<evidence type="ECO:0000256" key="7">
    <source>
        <dbReference type="ARBA" id="ARBA00022723"/>
    </source>
</evidence>
<dbReference type="NCBIfam" id="TIGR02970">
    <property type="entry name" value="succ_dehyd_cytB"/>
    <property type="match status" value="1"/>
</dbReference>
<evidence type="ECO:0000256" key="8">
    <source>
        <dbReference type="ARBA" id="ARBA00022989"/>
    </source>
</evidence>
<dbReference type="Pfam" id="PF01127">
    <property type="entry name" value="Sdh_cyt"/>
    <property type="match status" value="1"/>
</dbReference>
<evidence type="ECO:0000256" key="12">
    <source>
        <dbReference type="PIRSR" id="PIRSR000178-1"/>
    </source>
</evidence>
<evidence type="ECO:0000256" key="4">
    <source>
        <dbReference type="ARBA" id="ARBA00020076"/>
    </source>
</evidence>
<gene>
    <name evidence="15" type="primary">sdhC</name>
    <name evidence="14" type="ORF">HX871_28265</name>
    <name evidence="15" type="ORF">HX893_33185</name>
</gene>
<comment type="subcellular location">
    <subcellularLocation>
        <location evidence="2">Membrane</location>
        <topology evidence="2">Multi-pass membrane protein</topology>
    </subcellularLocation>
</comment>
<comment type="similarity">
    <text evidence="3">Belongs to the cytochrome b560 family.</text>
</comment>
<feature type="transmembrane region" description="Helical" evidence="13">
    <location>
        <begin position="21"/>
        <end position="45"/>
    </location>
</feature>
<evidence type="ECO:0000313" key="16">
    <source>
        <dbReference type="Proteomes" id="UP000572863"/>
    </source>
</evidence>
<dbReference type="EMBL" id="JACARY010000071">
    <property type="protein sequence ID" value="NWD98324.1"/>
    <property type="molecule type" value="Genomic_DNA"/>
</dbReference>
<evidence type="ECO:0000256" key="10">
    <source>
        <dbReference type="ARBA" id="ARBA00023136"/>
    </source>
</evidence>
<evidence type="ECO:0000256" key="9">
    <source>
        <dbReference type="ARBA" id="ARBA00023004"/>
    </source>
</evidence>
<comment type="cofactor">
    <cofactor evidence="12">
        <name>heme</name>
        <dbReference type="ChEBI" id="CHEBI:30413"/>
    </cofactor>
    <text evidence="12">The heme is bound between the two transmembrane subunits.</text>
</comment>
<proteinExistence type="inferred from homology"/>
<evidence type="ECO:0000256" key="5">
    <source>
        <dbReference type="ARBA" id="ARBA00022617"/>
    </source>
</evidence>
<dbReference type="InterPro" id="IPR018495">
    <property type="entry name" value="Succ_DH_cyt_bsu_CS"/>
</dbReference>
<keyword evidence="10 13" id="KW-0472">Membrane</keyword>
<dbReference type="Gene3D" id="1.20.1300.10">
    <property type="entry name" value="Fumarate reductase/succinate dehydrogenase, transmembrane subunit"/>
    <property type="match status" value="1"/>
</dbReference>
<feature type="transmembrane region" description="Helical" evidence="13">
    <location>
        <begin position="65"/>
        <end position="85"/>
    </location>
</feature>
<dbReference type="PROSITE" id="PS01000">
    <property type="entry name" value="SDH_CYT_1"/>
    <property type="match status" value="1"/>
</dbReference>
<dbReference type="CDD" id="cd03499">
    <property type="entry name" value="SQR_TypeC_SdhC"/>
    <property type="match status" value="1"/>
</dbReference>
<dbReference type="SUPFAM" id="SSF81343">
    <property type="entry name" value="Fumarate reductase respiratory complex transmembrane subunits"/>
    <property type="match status" value="1"/>
</dbReference>
<comment type="function">
    <text evidence="1">Membrane-anchoring subunit of succinate dehydrogenase (SDH).</text>
</comment>
<dbReference type="RefSeq" id="WP_177061827.1">
    <property type="nucleotide sequence ID" value="NZ_JACARY010000071.1"/>
</dbReference>
<evidence type="ECO:0000313" key="14">
    <source>
        <dbReference type="EMBL" id="NWD98324.1"/>
    </source>
</evidence>
<dbReference type="InterPro" id="IPR014314">
    <property type="entry name" value="Succ_DH_cytb556"/>
</dbReference>
<protein>
    <recommendedName>
        <fullName evidence="4">Succinate dehydrogenase cytochrome b556 subunit</fullName>
    </recommendedName>
</protein>
<name>A0A7Y8G8F4_9PSED</name>
<feature type="binding site" description="axial binding residue" evidence="12">
    <location>
        <position position="80"/>
    </location>
    <ligand>
        <name>heme</name>
        <dbReference type="ChEBI" id="CHEBI:30413"/>
        <note>ligand shared with second transmembrane subunit</note>
    </ligand>
    <ligandPart>
        <name>Fe</name>
        <dbReference type="ChEBI" id="CHEBI:18248"/>
    </ligandPart>
</feature>
<keyword evidence="5 12" id="KW-0349">Heme</keyword>
<evidence type="ECO:0000313" key="15">
    <source>
        <dbReference type="EMBL" id="NWE92973.1"/>
    </source>
</evidence>
<comment type="caution">
    <text evidence="15">The sequence shown here is derived from an EMBL/GenBank/DDBJ whole genome shotgun (WGS) entry which is preliminary data.</text>
</comment>
<keyword evidence="16" id="KW-1185">Reference proteome</keyword>
<evidence type="ECO:0000313" key="17">
    <source>
        <dbReference type="Proteomes" id="UP000585226"/>
    </source>
</evidence>
<keyword evidence="6 13" id="KW-0812">Transmembrane</keyword>
<evidence type="ECO:0000256" key="11">
    <source>
        <dbReference type="ARBA" id="ARBA00025912"/>
    </source>
</evidence>
<organism evidence="15 17">
    <name type="scientific">Pseudomonas reactans</name>
    <dbReference type="NCBI Taxonomy" id="117680"/>
    <lineage>
        <taxon>Bacteria</taxon>
        <taxon>Pseudomonadati</taxon>
        <taxon>Pseudomonadota</taxon>
        <taxon>Gammaproteobacteria</taxon>
        <taxon>Pseudomonadales</taxon>
        <taxon>Pseudomonadaceae</taxon>
        <taxon>Pseudomonas</taxon>
    </lineage>
</organism>
<accession>A0A7Y8G8F4</accession>
<dbReference type="GO" id="GO:0005886">
    <property type="term" value="C:plasma membrane"/>
    <property type="evidence" value="ECO:0007669"/>
    <property type="project" value="TreeGrafter"/>
</dbReference>
<dbReference type="PROSITE" id="PS01001">
    <property type="entry name" value="SDH_CYT_2"/>
    <property type="match status" value="1"/>
</dbReference>
<dbReference type="Proteomes" id="UP000572863">
    <property type="component" value="Unassembled WGS sequence"/>
</dbReference>
<dbReference type="InterPro" id="IPR034804">
    <property type="entry name" value="SQR/QFR_C/D"/>
</dbReference>
<dbReference type="GO" id="GO:0046872">
    <property type="term" value="F:metal ion binding"/>
    <property type="evidence" value="ECO:0007669"/>
    <property type="project" value="UniProtKB-KW"/>
</dbReference>
<dbReference type="PANTHER" id="PTHR10978:SF5">
    <property type="entry name" value="SUCCINATE DEHYDROGENASE CYTOCHROME B560 SUBUNIT, MITOCHONDRIAL"/>
    <property type="match status" value="1"/>
</dbReference>
<comment type="subunit">
    <text evidence="11">Part of an enzyme complex containing four subunits: a flavoprotein, an iron-sulfur protein, plus two membrane-anchoring proteins, SdhC and SdhD. The complex can form homotrimers.</text>
</comment>
<evidence type="ECO:0000256" key="3">
    <source>
        <dbReference type="ARBA" id="ARBA00007244"/>
    </source>
</evidence>
<feature type="transmembrane region" description="Helical" evidence="13">
    <location>
        <begin position="106"/>
        <end position="123"/>
    </location>
</feature>
<dbReference type="EMBL" id="JACASD010000156">
    <property type="protein sequence ID" value="NWE92973.1"/>
    <property type="molecule type" value="Genomic_DNA"/>
</dbReference>
<reference evidence="16 17" key="1">
    <citation type="submission" date="2020-04" db="EMBL/GenBank/DDBJ databases">
        <title>Molecular characterization of pseudomonads from Agaricus bisporus reveal novel blotch 2 pathogens in Western Europe.</title>
        <authorList>
            <person name="Taparia T."/>
            <person name="Krijger M."/>
            <person name="Haynes E."/>
            <person name="Elpinstone J.G."/>
            <person name="Noble R."/>
            <person name="Van Der Wolf J."/>
        </authorList>
    </citation>
    <scope>NUCLEOTIDE SEQUENCE [LARGE SCALE GENOMIC DNA]</scope>
    <source>
        <strain evidence="14 16">P7774</strain>
        <strain evidence="15 17">P8021</strain>
    </source>
</reference>
<dbReference type="InterPro" id="IPR000701">
    <property type="entry name" value="SuccDH_FuR_B_TM-su"/>
</dbReference>
<dbReference type="GO" id="GO:0006099">
    <property type="term" value="P:tricarboxylic acid cycle"/>
    <property type="evidence" value="ECO:0007669"/>
    <property type="project" value="InterPro"/>
</dbReference>
<dbReference type="PANTHER" id="PTHR10978">
    <property type="entry name" value="SUCCINATE DEHYDROGENASE CYTOCHROME B560 SUBUNIT"/>
    <property type="match status" value="1"/>
</dbReference>
<keyword evidence="8 13" id="KW-1133">Transmembrane helix</keyword>
<dbReference type="PIRSF" id="PIRSF000178">
    <property type="entry name" value="SDH_cyt_b560"/>
    <property type="match status" value="1"/>
</dbReference>
<sequence>MNKKRPVNLDIRTIQLPLTALTSILHRISGILLFIFLALMLYTLAKSLDSEQGFNEIKGMLSSTFGKISTWVVYSSFIYHLVAGIRHLIMDIGIGHTLEGSKRGSITVIVVSGLLIAIGALWIW</sequence>
<dbReference type="AlphaFoldDB" id="A0A7Y8G8F4"/>
<evidence type="ECO:0000256" key="6">
    <source>
        <dbReference type="ARBA" id="ARBA00022692"/>
    </source>
</evidence>
<dbReference type="Proteomes" id="UP000585226">
    <property type="component" value="Unassembled WGS sequence"/>
</dbReference>
<evidence type="ECO:0000256" key="2">
    <source>
        <dbReference type="ARBA" id="ARBA00004141"/>
    </source>
</evidence>
<dbReference type="GO" id="GO:0009055">
    <property type="term" value="F:electron transfer activity"/>
    <property type="evidence" value="ECO:0007669"/>
    <property type="project" value="InterPro"/>
</dbReference>
<keyword evidence="9 12" id="KW-0408">Iron</keyword>
<evidence type="ECO:0000256" key="1">
    <source>
        <dbReference type="ARBA" id="ARBA00004050"/>
    </source>
</evidence>
<keyword evidence="7 12" id="KW-0479">Metal-binding</keyword>
<evidence type="ECO:0000256" key="13">
    <source>
        <dbReference type="SAM" id="Phobius"/>
    </source>
</evidence>